<dbReference type="Proteomes" id="UP000233256">
    <property type="component" value="Unassembled WGS sequence"/>
</dbReference>
<name>A0A2N1PKJ0_9BACT</name>
<dbReference type="AlphaFoldDB" id="A0A2N1PKJ0"/>
<evidence type="ECO:0000313" key="4">
    <source>
        <dbReference type="Proteomes" id="UP000233256"/>
    </source>
</evidence>
<gene>
    <name evidence="3" type="ORF">CVV64_16950</name>
</gene>
<organism evidence="3 4">
    <name type="scientific">Candidatus Wallbacteria bacterium HGW-Wallbacteria-1</name>
    <dbReference type="NCBI Taxonomy" id="2013854"/>
    <lineage>
        <taxon>Bacteria</taxon>
        <taxon>Candidatus Walliibacteriota</taxon>
    </lineage>
</organism>
<keyword evidence="1" id="KW-0175">Coiled coil</keyword>
<sequence length="286" mass="32994">MNLVKSTIIGSLLILIFSFPGSAPASELQKTPLTREDVSLVLEITEAVKNVIPTPKRDFYDILGAELKSRNLSMNQFLDMKGRVDRAVYAYLERFTETDRRGSIQHLNSLLTGLRSQLTERMEIQKSKDQMLENHISTKPAYLRWKAFGEEINHLNRKLKMLNQRLKEVSDSDKFTIIEELTYNERNLEKYRAAFDVAEKQKQQLLDSITPDEVSDLFMNNETIIEGLENDIGELTRLLSEANSTPSRWQEIRNSLLTDDISDGDKKIVEENLDRLLVYIGKRNQP</sequence>
<evidence type="ECO:0000256" key="1">
    <source>
        <dbReference type="SAM" id="Coils"/>
    </source>
</evidence>
<dbReference type="EMBL" id="PGXC01000032">
    <property type="protein sequence ID" value="PKK88873.1"/>
    <property type="molecule type" value="Genomic_DNA"/>
</dbReference>
<keyword evidence="2" id="KW-0732">Signal</keyword>
<protein>
    <submittedName>
        <fullName evidence="3">Uncharacterized protein</fullName>
    </submittedName>
</protein>
<accession>A0A2N1PKJ0</accession>
<evidence type="ECO:0000313" key="3">
    <source>
        <dbReference type="EMBL" id="PKK88873.1"/>
    </source>
</evidence>
<proteinExistence type="predicted"/>
<feature type="chain" id="PRO_5014968618" evidence="2">
    <location>
        <begin position="26"/>
        <end position="286"/>
    </location>
</feature>
<evidence type="ECO:0000256" key="2">
    <source>
        <dbReference type="SAM" id="SignalP"/>
    </source>
</evidence>
<reference evidence="3 4" key="1">
    <citation type="journal article" date="2017" name="ISME J.">
        <title>Potential for microbial H2 and metal transformations associated with novel bacteria and archaea in deep terrestrial subsurface sediments.</title>
        <authorList>
            <person name="Hernsdorf A.W."/>
            <person name="Amano Y."/>
            <person name="Miyakawa K."/>
            <person name="Ise K."/>
            <person name="Suzuki Y."/>
            <person name="Anantharaman K."/>
            <person name="Probst A."/>
            <person name="Burstein D."/>
            <person name="Thomas B.C."/>
            <person name="Banfield J.F."/>
        </authorList>
    </citation>
    <scope>NUCLEOTIDE SEQUENCE [LARGE SCALE GENOMIC DNA]</scope>
    <source>
        <strain evidence="3">HGW-Wallbacteria-1</strain>
    </source>
</reference>
<comment type="caution">
    <text evidence="3">The sequence shown here is derived from an EMBL/GenBank/DDBJ whole genome shotgun (WGS) entry which is preliminary data.</text>
</comment>
<feature type="signal peptide" evidence="2">
    <location>
        <begin position="1"/>
        <end position="25"/>
    </location>
</feature>
<feature type="coiled-coil region" evidence="1">
    <location>
        <begin position="152"/>
        <end position="245"/>
    </location>
</feature>